<accession>A0A9P0CKG1</accession>
<dbReference type="EMBL" id="OV651827">
    <property type="protein sequence ID" value="CAH1103829.1"/>
    <property type="molecule type" value="Genomic_DNA"/>
</dbReference>
<dbReference type="AlphaFoldDB" id="A0A9P0CKG1"/>
<proteinExistence type="predicted"/>
<gene>
    <name evidence="2" type="ORF">PSYICH_LOCUS4948</name>
</gene>
<evidence type="ECO:0000313" key="2">
    <source>
        <dbReference type="EMBL" id="CAH1103829.1"/>
    </source>
</evidence>
<feature type="compositionally biased region" description="Basic and acidic residues" evidence="1">
    <location>
        <begin position="1"/>
        <end position="16"/>
    </location>
</feature>
<evidence type="ECO:0000256" key="1">
    <source>
        <dbReference type="SAM" id="MobiDB-lite"/>
    </source>
</evidence>
<dbReference type="OrthoDB" id="2120499at2759"/>
<keyword evidence="3" id="KW-1185">Reference proteome</keyword>
<reference evidence="2" key="1">
    <citation type="submission" date="2022-01" db="EMBL/GenBank/DDBJ databases">
        <authorList>
            <person name="King R."/>
        </authorList>
    </citation>
    <scope>NUCLEOTIDE SEQUENCE</scope>
</reference>
<sequence length="190" mass="22055">MAEDKCKDIKDTKHEEDQESLMEKCWYPNRETESRPYLIRDATHRSKLPQEPKCSITRSSYMPPVFEQRPTLGIRKSQLLKKFQEEAEAEVAEERRPKTPTGTYITVYDNCFRIPGFEVDDKFFMKDDELYGQYPLYSAPSPPTTVTTFKLKNDGSDLTPGITAIKDKNQPFKKFAGFSKPIHEKLDGSW</sequence>
<feature type="region of interest" description="Disordered" evidence="1">
    <location>
        <begin position="1"/>
        <end position="20"/>
    </location>
</feature>
<name>A0A9P0CKG1_9CUCU</name>
<organism evidence="2 3">
    <name type="scientific">Psylliodes chrysocephalus</name>
    <dbReference type="NCBI Taxonomy" id="3402493"/>
    <lineage>
        <taxon>Eukaryota</taxon>
        <taxon>Metazoa</taxon>
        <taxon>Ecdysozoa</taxon>
        <taxon>Arthropoda</taxon>
        <taxon>Hexapoda</taxon>
        <taxon>Insecta</taxon>
        <taxon>Pterygota</taxon>
        <taxon>Neoptera</taxon>
        <taxon>Endopterygota</taxon>
        <taxon>Coleoptera</taxon>
        <taxon>Polyphaga</taxon>
        <taxon>Cucujiformia</taxon>
        <taxon>Chrysomeloidea</taxon>
        <taxon>Chrysomelidae</taxon>
        <taxon>Galerucinae</taxon>
        <taxon>Alticini</taxon>
        <taxon>Psylliodes</taxon>
    </lineage>
</organism>
<protein>
    <submittedName>
        <fullName evidence="2">Uncharacterized protein</fullName>
    </submittedName>
</protein>
<dbReference type="Proteomes" id="UP001153636">
    <property type="component" value="Chromosome 15"/>
</dbReference>
<evidence type="ECO:0000313" key="3">
    <source>
        <dbReference type="Proteomes" id="UP001153636"/>
    </source>
</evidence>